<dbReference type="SUPFAM" id="SSF53474">
    <property type="entry name" value="alpha/beta-Hydrolases"/>
    <property type="match status" value="1"/>
</dbReference>
<dbReference type="EMBL" id="FN654892">
    <property type="protein sequence ID" value="CBY37066.1"/>
    <property type="molecule type" value="Genomic_DNA"/>
</dbReference>
<evidence type="ECO:0000256" key="2">
    <source>
        <dbReference type="ARBA" id="ARBA00012423"/>
    </source>
</evidence>
<dbReference type="OrthoDB" id="2418081at2759"/>
<dbReference type="EMBL" id="FN653051">
    <property type="protein sequence ID" value="CBY10163.1"/>
    <property type="molecule type" value="Genomic_DNA"/>
</dbReference>
<proteinExistence type="inferred from homology"/>
<evidence type="ECO:0000256" key="1">
    <source>
        <dbReference type="ARBA" id="ARBA00006499"/>
    </source>
</evidence>
<dbReference type="Proteomes" id="UP000011014">
    <property type="component" value="Unassembled WGS sequence"/>
</dbReference>
<evidence type="ECO:0000313" key="4">
    <source>
        <dbReference type="EMBL" id="CBY10163.1"/>
    </source>
</evidence>
<dbReference type="Pfam" id="PF02230">
    <property type="entry name" value="Abhydrolase_2"/>
    <property type="match status" value="1"/>
</dbReference>
<dbReference type="AlphaFoldDB" id="E4XHL5"/>
<protein>
    <recommendedName>
        <fullName evidence="2">palmitoyl-protein hydrolase</fullName>
        <ecNumber evidence="2">3.1.2.22</ecNumber>
    </recommendedName>
</protein>
<name>E4XHL5_OIKDI</name>
<dbReference type="EC" id="3.1.2.22" evidence="2"/>
<sequence>MWKNAARQIGVIKNHSFHPCFQIKADEPAKGVVFFMHGLGDSGMGWADAFANYCADPNVRYIFPSAKEMPVTLNMGMNMPSWFDIKELSASASDRYDLDQLNRTSEELVKIVDEILEEEGLTRENLVIGGFSQGGALALNIALNHYENVAGILAMSTFLPIDEVSKNNKKSLPGPISQHHGTADGVLPFFFAQQSAEFFKKVASKEEDFQFFAYEGMEHSSCLEELQNVNDFVKKCLNL</sequence>
<organism evidence="4">
    <name type="scientific">Oikopleura dioica</name>
    <name type="common">Tunicate</name>
    <dbReference type="NCBI Taxonomy" id="34765"/>
    <lineage>
        <taxon>Eukaryota</taxon>
        <taxon>Metazoa</taxon>
        <taxon>Chordata</taxon>
        <taxon>Tunicata</taxon>
        <taxon>Appendicularia</taxon>
        <taxon>Copelata</taxon>
        <taxon>Oikopleuridae</taxon>
        <taxon>Oikopleura</taxon>
    </lineage>
</organism>
<dbReference type="PANTHER" id="PTHR10655:SF68">
    <property type="entry name" value="PALMITOYL-PROTEIN HYDROLASE"/>
    <property type="match status" value="1"/>
</dbReference>
<evidence type="ECO:0000313" key="6">
    <source>
        <dbReference type="Proteomes" id="UP000001307"/>
    </source>
</evidence>
<keyword evidence="6" id="KW-1185">Reference proteome</keyword>
<evidence type="ECO:0000313" key="5">
    <source>
        <dbReference type="EMBL" id="CBY37066.1"/>
    </source>
</evidence>
<dbReference type="InterPro" id="IPR050565">
    <property type="entry name" value="LYPA1-2/EST-like"/>
</dbReference>
<comment type="similarity">
    <text evidence="1">Belongs to the AB hydrolase superfamily. AB hydrolase 2 family.</text>
</comment>
<dbReference type="InterPro" id="IPR029058">
    <property type="entry name" value="AB_hydrolase_fold"/>
</dbReference>
<dbReference type="PANTHER" id="PTHR10655">
    <property type="entry name" value="LYSOPHOSPHOLIPASE-RELATED"/>
    <property type="match status" value="1"/>
</dbReference>
<dbReference type="GO" id="GO:0008474">
    <property type="term" value="F:palmitoyl-(protein) hydrolase activity"/>
    <property type="evidence" value="ECO:0007669"/>
    <property type="project" value="UniProtKB-EC"/>
</dbReference>
<dbReference type="GO" id="GO:0005737">
    <property type="term" value="C:cytoplasm"/>
    <property type="evidence" value="ECO:0007669"/>
    <property type="project" value="TreeGrafter"/>
</dbReference>
<accession>E4XHL5</accession>
<gene>
    <name evidence="4" type="ORF">GSOID_T00010994001</name>
    <name evidence="5" type="ORF">GSOID_T00030134001</name>
</gene>
<dbReference type="Gene3D" id="3.40.50.1820">
    <property type="entry name" value="alpha/beta hydrolase"/>
    <property type="match status" value="1"/>
</dbReference>
<dbReference type="GO" id="GO:0052689">
    <property type="term" value="F:carboxylic ester hydrolase activity"/>
    <property type="evidence" value="ECO:0007669"/>
    <property type="project" value="TreeGrafter"/>
</dbReference>
<dbReference type="InParanoid" id="E4XHL5"/>
<feature type="domain" description="Phospholipase/carboxylesterase/thioesterase" evidence="3">
    <location>
        <begin position="24"/>
        <end position="236"/>
    </location>
</feature>
<evidence type="ECO:0000259" key="3">
    <source>
        <dbReference type="Pfam" id="PF02230"/>
    </source>
</evidence>
<reference evidence="4" key="1">
    <citation type="journal article" date="2010" name="Science">
        <title>Plasticity of animal genome architecture unmasked by rapid evolution of a pelagic tunicate.</title>
        <authorList>
            <person name="Denoeud F."/>
            <person name="Henriet S."/>
            <person name="Mungpakdee S."/>
            <person name="Aury J.M."/>
            <person name="Da Silva C."/>
            <person name="Brinkmann H."/>
            <person name="Mikhaleva J."/>
            <person name="Olsen L.C."/>
            <person name="Jubin C."/>
            <person name="Canestro C."/>
            <person name="Bouquet J.M."/>
            <person name="Danks G."/>
            <person name="Poulain J."/>
            <person name="Campsteijn C."/>
            <person name="Adamski M."/>
            <person name="Cross I."/>
            <person name="Yadetie F."/>
            <person name="Muffato M."/>
            <person name="Louis A."/>
            <person name="Butcher S."/>
            <person name="Tsagkogeorga G."/>
            <person name="Konrad A."/>
            <person name="Singh S."/>
            <person name="Jensen M.F."/>
            <person name="Cong E.H."/>
            <person name="Eikeseth-Otteraa H."/>
            <person name="Noel B."/>
            <person name="Anthouard V."/>
            <person name="Porcel B.M."/>
            <person name="Kachouri-Lafond R."/>
            <person name="Nishino A."/>
            <person name="Ugolini M."/>
            <person name="Chourrout P."/>
            <person name="Nishida H."/>
            <person name="Aasland R."/>
            <person name="Huzurbazar S."/>
            <person name="Westhof E."/>
            <person name="Delsuc F."/>
            <person name="Lehrach H."/>
            <person name="Reinhardt R."/>
            <person name="Weissenbach J."/>
            <person name="Roy S.W."/>
            <person name="Artiguenave F."/>
            <person name="Postlethwait J.H."/>
            <person name="Manak J.R."/>
            <person name="Thompson E.M."/>
            <person name="Jaillon O."/>
            <person name="Du Pasquier L."/>
            <person name="Boudinot P."/>
            <person name="Liberles D.A."/>
            <person name="Volff J.N."/>
            <person name="Philippe H."/>
            <person name="Lenhard B."/>
            <person name="Roest Crollius H."/>
            <person name="Wincker P."/>
            <person name="Chourrout D."/>
        </authorList>
    </citation>
    <scope>NUCLEOTIDE SEQUENCE [LARGE SCALE GENOMIC DNA]</scope>
</reference>
<dbReference type="InterPro" id="IPR003140">
    <property type="entry name" value="PLipase/COase/thioEstase"/>
</dbReference>
<dbReference type="Proteomes" id="UP000001307">
    <property type="component" value="Unassembled WGS sequence"/>
</dbReference>